<dbReference type="Proteomes" id="UP001140094">
    <property type="component" value="Unassembled WGS sequence"/>
</dbReference>
<sequence length="421" mass="46534">MIFSRGRLHIIPDSPDVLVYGSPREARCAVISGRIIYTTSVQRPVSSLIVRFRPKNEELFNPAMSVACQSEISCVVVKEGISATTTTELPFNEAAGQQEWRFSMGVPGNISETVFTPTAFIAYELVAEMRIGSLAHWSPFCKQVSSIPITVKRVPAPDSLWASIAEEPMDVSAIWRSKLELSAAASSRIAHDSQPFRIRGVVRPLIKGMRLLRATFDIREAVDGPFDNCSEPSARSHIASRCTHDLCVATPAACQDDMQIVMPFPHDAAVHRRPGLVVDQEIQISGSLNVPRVYEDIQYDIAVGPIRVSHELFFSATIADERGQVHTVRLSTGIYVLPRTTVDTADLPRYEHSDKDVLLATGQRCSLRSSDVQLNDTVERLWSQQHLHDDNPPPAYECVDLYIPHPIQSAMHAGCGVATQP</sequence>
<keyword evidence="2" id="KW-1185">Reference proteome</keyword>
<accession>A0A9W8LRW9</accession>
<reference evidence="1" key="1">
    <citation type="submission" date="2022-07" db="EMBL/GenBank/DDBJ databases">
        <title>Phylogenomic reconstructions and comparative analyses of Kickxellomycotina fungi.</title>
        <authorList>
            <person name="Reynolds N.K."/>
            <person name="Stajich J.E."/>
            <person name="Barry K."/>
            <person name="Grigoriev I.V."/>
            <person name="Crous P."/>
            <person name="Smith M.E."/>
        </authorList>
    </citation>
    <scope>NUCLEOTIDE SEQUENCE</scope>
    <source>
        <strain evidence="1">NRRL 1565</strain>
    </source>
</reference>
<gene>
    <name evidence="1" type="ORF">H4R20_004615</name>
</gene>
<comment type="caution">
    <text evidence="1">The sequence shown here is derived from an EMBL/GenBank/DDBJ whole genome shotgun (WGS) entry which is preliminary data.</text>
</comment>
<dbReference type="EMBL" id="JANBUO010001274">
    <property type="protein sequence ID" value="KAJ2798983.1"/>
    <property type="molecule type" value="Genomic_DNA"/>
</dbReference>
<dbReference type="OrthoDB" id="2333384at2759"/>
<dbReference type="AlphaFoldDB" id="A0A9W8LRW9"/>
<proteinExistence type="predicted"/>
<evidence type="ECO:0000313" key="1">
    <source>
        <dbReference type="EMBL" id="KAJ2798983.1"/>
    </source>
</evidence>
<organism evidence="1 2">
    <name type="scientific">Coemansia guatemalensis</name>
    <dbReference type="NCBI Taxonomy" id="2761395"/>
    <lineage>
        <taxon>Eukaryota</taxon>
        <taxon>Fungi</taxon>
        <taxon>Fungi incertae sedis</taxon>
        <taxon>Zoopagomycota</taxon>
        <taxon>Kickxellomycotina</taxon>
        <taxon>Kickxellomycetes</taxon>
        <taxon>Kickxellales</taxon>
        <taxon>Kickxellaceae</taxon>
        <taxon>Coemansia</taxon>
    </lineage>
</organism>
<protein>
    <recommendedName>
        <fullName evidence="3">Arrestin-like N-terminal domain-containing protein</fullName>
    </recommendedName>
</protein>
<name>A0A9W8LRW9_9FUNG</name>
<evidence type="ECO:0008006" key="3">
    <source>
        <dbReference type="Google" id="ProtNLM"/>
    </source>
</evidence>
<evidence type="ECO:0000313" key="2">
    <source>
        <dbReference type="Proteomes" id="UP001140094"/>
    </source>
</evidence>